<feature type="compositionally biased region" description="Polar residues" evidence="2">
    <location>
        <begin position="40"/>
        <end position="49"/>
    </location>
</feature>
<reference evidence="5 6" key="1">
    <citation type="submission" date="2021-01" db="EMBL/GenBank/DDBJ databases">
        <title>Genomic Encyclopedia of Type Strains, Phase IV (KMG-IV): sequencing the most valuable type-strain genomes for metagenomic binning, comparative biology and taxonomic classification.</title>
        <authorList>
            <person name="Goeker M."/>
        </authorList>
    </citation>
    <scope>NUCLEOTIDE SEQUENCE [LARGE SCALE GENOMIC DNA]</scope>
    <source>
        <strain evidence="5 6">DSM 25879</strain>
    </source>
</reference>
<keyword evidence="6" id="KW-1185">Reference proteome</keyword>
<evidence type="ECO:0000313" key="6">
    <source>
        <dbReference type="Proteomes" id="UP000737402"/>
    </source>
</evidence>
<feature type="compositionally biased region" description="Low complexity" evidence="2">
    <location>
        <begin position="296"/>
        <end position="306"/>
    </location>
</feature>
<sequence length="440" mass="48092">MRRKIGTVAIAAVIGFSGFFSTGLSDTASANLKEKLNDVQNEQSNNESTRSGKQEEVNQLQAEQKTLAEEVKQLDIAVGETKAKISGKKEEIDGTRKDITKLQEEIVVLKERIEKRNELLKDRARSFQQGGGAVNYLDVLLGAQSFGDFIDRVGAVATIVQADRDILKAHQEDLQLLEDKELELREKLASLEQQLTELEAMKVKLNNQIKEKDALMAQLKKKEQETMHEIHELENEAEILAAQEKAIRAEIQAAEERARKEAEERARIEAENARKAEEARRAAEEAKAAGKPAPPAHVASPAPVSSGDWTRPATGSVTSGYGGRWGGNHNGVDIGKNGRSGDVPVVAAASGTVFQSYYSSSYGNVVFITHYIDGQMWTTVYAHLERPGLPAGTSVSKGQQIGIMGNTGYSFGAHLHFELHKGGWNGSKSNAVNPANYINF</sequence>
<accession>A0ABS2NUL0</accession>
<feature type="domain" description="Peptidoglycan hydrolase PcsB coiled-coil" evidence="4">
    <location>
        <begin position="106"/>
        <end position="180"/>
    </location>
</feature>
<dbReference type="InterPro" id="IPR057309">
    <property type="entry name" value="PcsB_CC"/>
</dbReference>
<dbReference type="Pfam" id="PF24568">
    <property type="entry name" value="CC_PcsB"/>
    <property type="match status" value="1"/>
</dbReference>
<dbReference type="RefSeq" id="WP_204412563.1">
    <property type="nucleotide sequence ID" value="NZ_JAFBED010000001.1"/>
</dbReference>
<feature type="compositionally biased region" description="Basic and acidic residues" evidence="2">
    <location>
        <begin position="262"/>
        <end position="288"/>
    </location>
</feature>
<dbReference type="PANTHER" id="PTHR21666">
    <property type="entry name" value="PEPTIDASE-RELATED"/>
    <property type="match status" value="1"/>
</dbReference>
<dbReference type="CDD" id="cd12797">
    <property type="entry name" value="M23_peptidase"/>
    <property type="match status" value="1"/>
</dbReference>
<name>A0ABS2NUL0_9BACI</name>
<evidence type="ECO:0000256" key="2">
    <source>
        <dbReference type="SAM" id="MobiDB-lite"/>
    </source>
</evidence>
<feature type="region of interest" description="Disordered" evidence="2">
    <location>
        <begin position="262"/>
        <end position="326"/>
    </location>
</feature>
<feature type="region of interest" description="Disordered" evidence="2">
    <location>
        <begin position="40"/>
        <end position="60"/>
    </location>
</feature>
<dbReference type="EMBL" id="JAFBED010000001">
    <property type="protein sequence ID" value="MBM7618342.1"/>
    <property type="molecule type" value="Genomic_DNA"/>
</dbReference>
<proteinExistence type="predicted"/>
<dbReference type="InterPro" id="IPR011055">
    <property type="entry name" value="Dup_hybrid_motif"/>
</dbReference>
<dbReference type="SUPFAM" id="SSF58100">
    <property type="entry name" value="Bacterial hemolysins"/>
    <property type="match status" value="1"/>
</dbReference>
<feature type="domain" description="M23ase beta-sheet core" evidence="3">
    <location>
        <begin position="328"/>
        <end position="425"/>
    </location>
</feature>
<dbReference type="InterPro" id="IPR016047">
    <property type="entry name" value="M23ase_b-sheet_dom"/>
</dbReference>
<gene>
    <name evidence="5" type="ORF">JOC95_000184</name>
</gene>
<evidence type="ECO:0000256" key="1">
    <source>
        <dbReference type="ARBA" id="ARBA00022729"/>
    </source>
</evidence>
<dbReference type="Gene3D" id="6.10.250.3150">
    <property type="match status" value="1"/>
</dbReference>
<evidence type="ECO:0000259" key="4">
    <source>
        <dbReference type="Pfam" id="PF24568"/>
    </source>
</evidence>
<dbReference type="PANTHER" id="PTHR21666:SF270">
    <property type="entry name" value="MUREIN HYDROLASE ACTIVATOR ENVC"/>
    <property type="match status" value="1"/>
</dbReference>
<organism evidence="5 6">
    <name type="scientific">Sutcliffiella tianshenii</name>
    <dbReference type="NCBI Taxonomy" id="1463404"/>
    <lineage>
        <taxon>Bacteria</taxon>
        <taxon>Bacillati</taxon>
        <taxon>Bacillota</taxon>
        <taxon>Bacilli</taxon>
        <taxon>Bacillales</taxon>
        <taxon>Bacillaceae</taxon>
        <taxon>Sutcliffiella</taxon>
    </lineage>
</organism>
<dbReference type="InterPro" id="IPR050570">
    <property type="entry name" value="Cell_wall_metabolism_enzyme"/>
</dbReference>
<protein>
    <submittedName>
        <fullName evidence="5">Peptidoglycan hydrolase CwlO-like protein</fullName>
    </submittedName>
</protein>
<dbReference type="Gene3D" id="2.70.70.10">
    <property type="entry name" value="Glucose Permease (Domain IIA)"/>
    <property type="match status" value="1"/>
</dbReference>
<dbReference type="Proteomes" id="UP000737402">
    <property type="component" value="Unassembled WGS sequence"/>
</dbReference>
<evidence type="ECO:0000259" key="3">
    <source>
        <dbReference type="Pfam" id="PF01551"/>
    </source>
</evidence>
<dbReference type="Pfam" id="PF01551">
    <property type="entry name" value="Peptidase_M23"/>
    <property type="match status" value="1"/>
</dbReference>
<comment type="caution">
    <text evidence="5">The sequence shown here is derived from an EMBL/GenBank/DDBJ whole genome shotgun (WGS) entry which is preliminary data.</text>
</comment>
<keyword evidence="1" id="KW-0732">Signal</keyword>
<dbReference type="SUPFAM" id="SSF51261">
    <property type="entry name" value="Duplicated hybrid motif"/>
    <property type="match status" value="1"/>
</dbReference>
<evidence type="ECO:0000313" key="5">
    <source>
        <dbReference type="EMBL" id="MBM7618342.1"/>
    </source>
</evidence>